<organism evidence="3 4">
    <name type="scientific">Halovenus salina</name>
    <dbReference type="NCBI Taxonomy" id="1510225"/>
    <lineage>
        <taxon>Archaea</taxon>
        <taxon>Methanobacteriati</taxon>
        <taxon>Methanobacteriota</taxon>
        <taxon>Stenosarchaea group</taxon>
        <taxon>Halobacteria</taxon>
        <taxon>Halobacteriales</taxon>
        <taxon>Haloarculaceae</taxon>
        <taxon>Halovenus</taxon>
    </lineage>
</organism>
<gene>
    <name evidence="3" type="ORF">ACFQQG_12395</name>
</gene>
<dbReference type="AlphaFoldDB" id="A0ABD5VZY1"/>
<evidence type="ECO:0000256" key="1">
    <source>
        <dbReference type="SAM" id="MobiDB-lite"/>
    </source>
</evidence>
<accession>A0ABD5VZY1</accession>
<reference evidence="3 4" key="1">
    <citation type="journal article" date="2019" name="Int. J. Syst. Evol. Microbiol.">
        <title>The Global Catalogue of Microorganisms (GCM) 10K type strain sequencing project: providing services to taxonomists for standard genome sequencing and annotation.</title>
        <authorList>
            <consortium name="The Broad Institute Genomics Platform"/>
            <consortium name="The Broad Institute Genome Sequencing Center for Infectious Disease"/>
            <person name="Wu L."/>
            <person name="Ma J."/>
        </authorList>
    </citation>
    <scope>NUCLEOTIDE SEQUENCE [LARGE SCALE GENOMIC DNA]</scope>
    <source>
        <strain evidence="3 4">JCM 30072</strain>
    </source>
</reference>
<dbReference type="RefSeq" id="WP_267161549.1">
    <property type="nucleotide sequence ID" value="NZ_CP112972.1"/>
</dbReference>
<keyword evidence="2" id="KW-0472">Membrane</keyword>
<feature type="region of interest" description="Disordered" evidence="1">
    <location>
        <begin position="60"/>
        <end position="91"/>
    </location>
</feature>
<dbReference type="GeneID" id="76630885"/>
<keyword evidence="4" id="KW-1185">Reference proteome</keyword>
<keyword evidence="2" id="KW-1133">Transmembrane helix</keyword>
<protein>
    <submittedName>
        <fullName evidence="3">Uncharacterized protein</fullName>
    </submittedName>
</protein>
<evidence type="ECO:0000256" key="2">
    <source>
        <dbReference type="SAM" id="Phobius"/>
    </source>
</evidence>
<feature type="compositionally biased region" description="Basic and acidic residues" evidence="1">
    <location>
        <begin position="65"/>
        <end position="79"/>
    </location>
</feature>
<keyword evidence="2" id="KW-0812">Transmembrane</keyword>
<sequence length="119" mass="12818">MPNSRGIAVGLLVGCLVLALLFAGQVLSFAAFWLGRALTGAVILFLAFGLGYGAYELSSGWSKADSSRSADKWDAKTEEIEGDNGEEDVTLSDEELEAELDVLKEETERVEDDVTTEIN</sequence>
<evidence type="ECO:0000313" key="3">
    <source>
        <dbReference type="EMBL" id="MFC7058813.1"/>
    </source>
</evidence>
<name>A0ABD5VZY1_9EURY</name>
<feature type="transmembrane region" description="Helical" evidence="2">
    <location>
        <begin position="33"/>
        <end position="55"/>
    </location>
</feature>
<proteinExistence type="predicted"/>
<dbReference type="EMBL" id="JBHSZI010000001">
    <property type="protein sequence ID" value="MFC7058813.1"/>
    <property type="molecule type" value="Genomic_DNA"/>
</dbReference>
<feature type="compositionally biased region" description="Acidic residues" evidence="1">
    <location>
        <begin position="80"/>
        <end position="91"/>
    </location>
</feature>
<evidence type="ECO:0000313" key="4">
    <source>
        <dbReference type="Proteomes" id="UP001596445"/>
    </source>
</evidence>
<comment type="caution">
    <text evidence="3">The sequence shown here is derived from an EMBL/GenBank/DDBJ whole genome shotgun (WGS) entry which is preliminary data.</text>
</comment>
<dbReference type="Proteomes" id="UP001596445">
    <property type="component" value="Unassembled WGS sequence"/>
</dbReference>